<name>A0AA88A1Y7_FICCA</name>
<dbReference type="AlphaFoldDB" id="A0AA88A1Y7"/>
<dbReference type="EMBL" id="BTGU01002018">
    <property type="protein sequence ID" value="GMN32871.1"/>
    <property type="molecule type" value="Genomic_DNA"/>
</dbReference>
<organism evidence="2 3">
    <name type="scientific">Ficus carica</name>
    <name type="common">Common fig</name>
    <dbReference type="NCBI Taxonomy" id="3494"/>
    <lineage>
        <taxon>Eukaryota</taxon>
        <taxon>Viridiplantae</taxon>
        <taxon>Streptophyta</taxon>
        <taxon>Embryophyta</taxon>
        <taxon>Tracheophyta</taxon>
        <taxon>Spermatophyta</taxon>
        <taxon>Magnoliopsida</taxon>
        <taxon>eudicotyledons</taxon>
        <taxon>Gunneridae</taxon>
        <taxon>Pentapetalae</taxon>
        <taxon>rosids</taxon>
        <taxon>fabids</taxon>
        <taxon>Rosales</taxon>
        <taxon>Moraceae</taxon>
        <taxon>Ficeae</taxon>
        <taxon>Ficus</taxon>
    </lineage>
</organism>
<protein>
    <submittedName>
        <fullName evidence="2">Uncharacterized protein</fullName>
    </submittedName>
</protein>
<reference evidence="2" key="1">
    <citation type="submission" date="2023-07" db="EMBL/GenBank/DDBJ databases">
        <title>draft genome sequence of fig (Ficus carica).</title>
        <authorList>
            <person name="Takahashi T."/>
            <person name="Nishimura K."/>
        </authorList>
    </citation>
    <scope>NUCLEOTIDE SEQUENCE</scope>
</reference>
<feature type="region of interest" description="Disordered" evidence="1">
    <location>
        <begin position="1"/>
        <end position="99"/>
    </location>
</feature>
<gene>
    <name evidence="2" type="ORF">TIFTF001_041801</name>
</gene>
<sequence>MIVITQILHDKPTVAGEENPNSVPEACPPEHSNHIPSGDFEPERDASSESVASSHSVEKSHEVPTTTPTTTRAKGKAAMTKPNGKKSILRSAANWKYKH</sequence>
<dbReference type="Proteomes" id="UP001187192">
    <property type="component" value="Unassembled WGS sequence"/>
</dbReference>
<comment type="caution">
    <text evidence="2">The sequence shown here is derived from an EMBL/GenBank/DDBJ whole genome shotgun (WGS) entry which is preliminary data.</text>
</comment>
<proteinExistence type="predicted"/>
<evidence type="ECO:0000256" key="1">
    <source>
        <dbReference type="SAM" id="MobiDB-lite"/>
    </source>
</evidence>
<evidence type="ECO:0000313" key="3">
    <source>
        <dbReference type="Proteomes" id="UP001187192"/>
    </source>
</evidence>
<keyword evidence="3" id="KW-1185">Reference proteome</keyword>
<accession>A0AA88A1Y7</accession>
<evidence type="ECO:0000313" key="2">
    <source>
        <dbReference type="EMBL" id="GMN32871.1"/>
    </source>
</evidence>